<feature type="region of interest" description="Disordered" evidence="2">
    <location>
        <begin position="204"/>
        <end position="311"/>
    </location>
</feature>
<dbReference type="SUPFAM" id="SSF47769">
    <property type="entry name" value="SAM/Pointed domain"/>
    <property type="match status" value="1"/>
</dbReference>
<feature type="compositionally biased region" description="Low complexity" evidence="2">
    <location>
        <begin position="513"/>
        <end position="529"/>
    </location>
</feature>
<reference evidence="4 5" key="1">
    <citation type="journal article" date="2018" name="Plant J.">
        <title>Genome sequences of Chlorella sorokiniana UTEX 1602 and Micractinium conductrix SAG 241.80: implications to maltose excretion by a green alga.</title>
        <authorList>
            <person name="Arriola M.B."/>
            <person name="Velmurugan N."/>
            <person name="Zhang Y."/>
            <person name="Plunkett M.H."/>
            <person name="Hondzo H."/>
            <person name="Barney B.M."/>
        </authorList>
    </citation>
    <scope>NUCLEOTIDE SEQUENCE [LARGE SCALE GENOMIC DNA]</scope>
    <source>
        <strain evidence="4 5">SAG 241.80</strain>
    </source>
</reference>
<dbReference type="CDD" id="cd09487">
    <property type="entry name" value="SAM_superfamily"/>
    <property type="match status" value="1"/>
</dbReference>
<dbReference type="SMART" id="SM00454">
    <property type="entry name" value="SAM"/>
    <property type="match status" value="1"/>
</dbReference>
<gene>
    <name evidence="4" type="ORF">C2E20_5595</name>
</gene>
<feature type="compositionally biased region" description="Low complexity" evidence="2">
    <location>
        <begin position="275"/>
        <end position="288"/>
    </location>
</feature>
<feature type="compositionally biased region" description="Low complexity" evidence="2">
    <location>
        <begin position="73"/>
        <end position="87"/>
    </location>
</feature>
<feature type="compositionally biased region" description="Acidic residues" evidence="2">
    <location>
        <begin position="132"/>
        <end position="142"/>
    </location>
</feature>
<evidence type="ECO:0000313" key="4">
    <source>
        <dbReference type="EMBL" id="PSC71144.1"/>
    </source>
</evidence>
<keyword evidence="5" id="KW-1185">Reference proteome</keyword>
<evidence type="ECO:0000259" key="3">
    <source>
        <dbReference type="PROSITE" id="PS50105"/>
    </source>
</evidence>
<dbReference type="AlphaFoldDB" id="A0A2P6VAM8"/>
<dbReference type="Proteomes" id="UP000239649">
    <property type="component" value="Unassembled WGS sequence"/>
</dbReference>
<feature type="compositionally biased region" description="Low complexity" evidence="2">
    <location>
        <begin position="386"/>
        <end position="397"/>
    </location>
</feature>
<feature type="compositionally biased region" description="Low complexity" evidence="2">
    <location>
        <begin position="206"/>
        <end position="218"/>
    </location>
</feature>
<organism evidence="4 5">
    <name type="scientific">Micractinium conductrix</name>
    <dbReference type="NCBI Taxonomy" id="554055"/>
    <lineage>
        <taxon>Eukaryota</taxon>
        <taxon>Viridiplantae</taxon>
        <taxon>Chlorophyta</taxon>
        <taxon>core chlorophytes</taxon>
        <taxon>Trebouxiophyceae</taxon>
        <taxon>Chlorellales</taxon>
        <taxon>Chlorellaceae</taxon>
        <taxon>Chlorella clade</taxon>
        <taxon>Micractinium</taxon>
    </lineage>
</organism>
<evidence type="ECO:0000313" key="5">
    <source>
        <dbReference type="Proteomes" id="UP000239649"/>
    </source>
</evidence>
<protein>
    <recommendedName>
        <fullName evidence="3">SAM domain-containing protein</fullName>
    </recommendedName>
</protein>
<dbReference type="EMBL" id="LHPF02000016">
    <property type="protein sequence ID" value="PSC71144.1"/>
    <property type="molecule type" value="Genomic_DNA"/>
</dbReference>
<sequence length="704" mass="73576">MSRLALKRPKPEKFGALGVAKAAGVTTLRGAAAGGPNTGSAPRYGWRRNATSVQSDGWTTSEDETPPQRSSLQRQQENVQPQQQLQQPHNGAGNAQPPAPDRTAAALTPAAPPNTSQPPLSQRTHPISELYDIYDDSSEGEDDKGGGRAPAPVQPQPAPQHAPAAPTSPGCPLCGSRLSGMNLEQQQQHVNACCDATAAVHGGGMAPPAAAQQRQHPPSGGATGFQRPCCQQQQQPPPPHQQQAQQQAQAQAQQQQQQHRQSTSPPLLGACPKLEPAAAPARQPQRVAEPPPPQQQQQQQQPSPPQKKPSCCKVCQADLSHLGLQEQVTHVKACLAGRGPGRQAKQAAQKQQAKQQLKAPVHPKAAAPQQAVQQQLIAAVQPKGAVPQTAAQQQPAAAQPPPAQDSVAERLRRMDIGDWLQALGLQRYATAFREQELDLTCLHIVTAEELAGIGVTEQLHQARIMQAAAAVAAELRLRRPRSAGGGIFGHGGGNNQQAAPKRQKQLTLQTEVGGAAAPAQQQQQQQPGAHPNACASPRRQQGGEATGSSMRNAGPRPAERALLAALYPPQPAAGVQPAAGHRTPTLVGGRSVARAVPPGVSLWTCTATCQPVAPLLGARLAAGEAEDPEAAAAKRQPLARGGTAVPAGEESLPVKRMRLDALRDELRSHEATVAQLRAMVGQMEREVAAAEAAQRQGGGGGSGG</sequence>
<name>A0A2P6VAM8_9CHLO</name>
<dbReference type="OrthoDB" id="515826at2759"/>
<dbReference type="InterPro" id="IPR013761">
    <property type="entry name" value="SAM/pointed_sf"/>
</dbReference>
<accession>A0A2P6VAM8</accession>
<feature type="compositionally biased region" description="Polar residues" evidence="2">
    <location>
        <begin position="49"/>
        <end position="60"/>
    </location>
</feature>
<dbReference type="InterPro" id="IPR001660">
    <property type="entry name" value="SAM"/>
</dbReference>
<feature type="region of interest" description="Disordered" evidence="2">
    <location>
        <begin position="483"/>
        <end position="555"/>
    </location>
</feature>
<feature type="region of interest" description="Disordered" evidence="2">
    <location>
        <begin position="627"/>
        <end position="652"/>
    </location>
</feature>
<feature type="compositionally biased region" description="Low complexity" evidence="2">
    <location>
        <begin position="241"/>
        <end position="261"/>
    </location>
</feature>
<feature type="domain" description="SAM" evidence="3">
    <location>
        <begin position="415"/>
        <end position="474"/>
    </location>
</feature>
<evidence type="ECO:0000256" key="1">
    <source>
        <dbReference type="SAM" id="Coils"/>
    </source>
</evidence>
<feature type="compositionally biased region" description="Gly residues" evidence="2">
    <location>
        <begin position="483"/>
        <end position="494"/>
    </location>
</feature>
<dbReference type="Gene3D" id="1.10.150.50">
    <property type="entry name" value="Transcription Factor, Ets-1"/>
    <property type="match status" value="1"/>
</dbReference>
<dbReference type="Pfam" id="PF00536">
    <property type="entry name" value="SAM_1"/>
    <property type="match status" value="1"/>
</dbReference>
<comment type="caution">
    <text evidence="4">The sequence shown here is derived from an EMBL/GenBank/DDBJ whole genome shotgun (WGS) entry which is preliminary data.</text>
</comment>
<feature type="coiled-coil region" evidence="1">
    <location>
        <begin position="659"/>
        <end position="693"/>
    </location>
</feature>
<evidence type="ECO:0000256" key="2">
    <source>
        <dbReference type="SAM" id="MobiDB-lite"/>
    </source>
</evidence>
<feature type="region of interest" description="Disordered" evidence="2">
    <location>
        <begin position="28"/>
        <end position="169"/>
    </location>
</feature>
<proteinExistence type="predicted"/>
<feature type="region of interest" description="Disordered" evidence="2">
    <location>
        <begin position="386"/>
        <end position="406"/>
    </location>
</feature>
<keyword evidence="1" id="KW-0175">Coiled coil</keyword>
<dbReference type="PROSITE" id="PS50105">
    <property type="entry name" value="SAM_DOMAIN"/>
    <property type="match status" value="1"/>
</dbReference>